<dbReference type="Proteomes" id="UP000570514">
    <property type="component" value="Unassembled WGS sequence"/>
</dbReference>
<dbReference type="PROSITE" id="PS01332">
    <property type="entry name" value="HTH_RRF2_1"/>
    <property type="match status" value="1"/>
</dbReference>
<evidence type="ECO:0000256" key="1">
    <source>
        <dbReference type="ARBA" id="ARBA00023125"/>
    </source>
</evidence>
<proteinExistence type="predicted"/>
<dbReference type="GO" id="GO:0003677">
    <property type="term" value="F:DNA binding"/>
    <property type="evidence" value="ECO:0007669"/>
    <property type="project" value="UniProtKB-KW"/>
</dbReference>
<dbReference type="SUPFAM" id="SSF46785">
    <property type="entry name" value="Winged helix' DNA-binding domain"/>
    <property type="match status" value="1"/>
</dbReference>
<dbReference type="InterPro" id="IPR036390">
    <property type="entry name" value="WH_DNA-bd_sf"/>
</dbReference>
<evidence type="ECO:0000313" key="2">
    <source>
        <dbReference type="EMBL" id="NIK88760.1"/>
    </source>
</evidence>
<dbReference type="AlphaFoldDB" id="A0A846N0R3"/>
<reference evidence="2 3" key="1">
    <citation type="submission" date="2020-03" db="EMBL/GenBank/DDBJ databases">
        <title>Genomic Encyclopedia of Type Strains, Phase IV (KMG-IV): sequencing the most valuable type-strain genomes for metagenomic binning, comparative biology and taxonomic classification.</title>
        <authorList>
            <person name="Goeker M."/>
        </authorList>
    </citation>
    <scope>NUCLEOTIDE SEQUENCE [LARGE SCALE GENOMIC DNA]</scope>
    <source>
        <strain evidence="2 3">DSM 19867</strain>
    </source>
</reference>
<dbReference type="RefSeq" id="WP_167082906.1">
    <property type="nucleotide sequence ID" value="NZ_BAAADC010000001.1"/>
</dbReference>
<dbReference type="InterPro" id="IPR036388">
    <property type="entry name" value="WH-like_DNA-bd_sf"/>
</dbReference>
<keyword evidence="1" id="KW-0238">DNA-binding</keyword>
<dbReference type="EMBL" id="JAASRM010000001">
    <property type="protein sequence ID" value="NIK88760.1"/>
    <property type="molecule type" value="Genomic_DNA"/>
</dbReference>
<dbReference type="NCBIfam" id="TIGR00738">
    <property type="entry name" value="rrf2_super"/>
    <property type="match status" value="1"/>
</dbReference>
<dbReference type="GO" id="GO:0003700">
    <property type="term" value="F:DNA-binding transcription factor activity"/>
    <property type="evidence" value="ECO:0007669"/>
    <property type="project" value="TreeGrafter"/>
</dbReference>
<dbReference type="GO" id="GO:0005829">
    <property type="term" value="C:cytosol"/>
    <property type="evidence" value="ECO:0007669"/>
    <property type="project" value="TreeGrafter"/>
</dbReference>
<organism evidence="2 3">
    <name type="scientific">Rhizomicrobium palustre</name>
    <dbReference type="NCBI Taxonomy" id="189966"/>
    <lineage>
        <taxon>Bacteria</taxon>
        <taxon>Pseudomonadati</taxon>
        <taxon>Pseudomonadota</taxon>
        <taxon>Alphaproteobacteria</taxon>
        <taxon>Micropepsales</taxon>
        <taxon>Micropepsaceae</taxon>
        <taxon>Rhizomicrobium</taxon>
    </lineage>
</organism>
<dbReference type="InterPro" id="IPR030489">
    <property type="entry name" value="TR_Rrf2-type_CS"/>
</dbReference>
<sequence length="136" mass="14885">MKLLASTDFAVRLLMLLAHRGGEGPLSVEMLSRELGGLSRHHLHKIVQNLASMGLVETLRGAGGGVLLAKKPEDIRIGSLLAALEEDCALVECFREDGACTLMPVCRLKGFLGTARRNFYRELDQRTIADCLPLKK</sequence>
<comment type="caution">
    <text evidence="2">The sequence shown here is derived from an EMBL/GenBank/DDBJ whole genome shotgun (WGS) entry which is preliminary data.</text>
</comment>
<dbReference type="Gene3D" id="1.10.10.10">
    <property type="entry name" value="Winged helix-like DNA-binding domain superfamily/Winged helix DNA-binding domain"/>
    <property type="match status" value="1"/>
</dbReference>
<keyword evidence="3" id="KW-1185">Reference proteome</keyword>
<dbReference type="PROSITE" id="PS51197">
    <property type="entry name" value="HTH_RRF2_2"/>
    <property type="match status" value="1"/>
</dbReference>
<evidence type="ECO:0000313" key="3">
    <source>
        <dbReference type="Proteomes" id="UP000570514"/>
    </source>
</evidence>
<dbReference type="Pfam" id="PF02082">
    <property type="entry name" value="Rrf2"/>
    <property type="match status" value="1"/>
</dbReference>
<name>A0A846N0R3_9PROT</name>
<gene>
    <name evidence="2" type="ORF">FHS83_002078</name>
</gene>
<accession>A0A846N0R3</accession>
<protein>
    <submittedName>
        <fullName evidence="2">Rrf2 family nitric oxide-sensitive transcriptional repressor</fullName>
    </submittedName>
</protein>
<dbReference type="PANTHER" id="PTHR33221">
    <property type="entry name" value="WINGED HELIX-TURN-HELIX TRANSCRIPTIONAL REGULATOR, RRF2 FAMILY"/>
    <property type="match status" value="1"/>
</dbReference>
<dbReference type="InterPro" id="IPR000944">
    <property type="entry name" value="Tscrpt_reg_Rrf2"/>
</dbReference>
<dbReference type="PANTHER" id="PTHR33221:SF4">
    <property type="entry name" value="HTH-TYPE TRANSCRIPTIONAL REPRESSOR NSRR"/>
    <property type="match status" value="1"/>
</dbReference>